<dbReference type="AlphaFoldDB" id="A0A7E5WTB0"/>
<dbReference type="OrthoDB" id="7776143at2759"/>
<organism evidence="6 7">
    <name type="scientific">Trichoplusia ni</name>
    <name type="common">Cabbage looper</name>
    <dbReference type="NCBI Taxonomy" id="7111"/>
    <lineage>
        <taxon>Eukaryota</taxon>
        <taxon>Metazoa</taxon>
        <taxon>Ecdysozoa</taxon>
        <taxon>Arthropoda</taxon>
        <taxon>Hexapoda</taxon>
        <taxon>Insecta</taxon>
        <taxon>Pterygota</taxon>
        <taxon>Neoptera</taxon>
        <taxon>Endopterygota</taxon>
        <taxon>Lepidoptera</taxon>
        <taxon>Glossata</taxon>
        <taxon>Ditrysia</taxon>
        <taxon>Noctuoidea</taxon>
        <taxon>Noctuidae</taxon>
        <taxon>Plusiinae</taxon>
        <taxon>Trichoplusia</taxon>
    </lineage>
</organism>
<evidence type="ECO:0000256" key="1">
    <source>
        <dbReference type="ARBA" id="ARBA00004613"/>
    </source>
</evidence>
<evidence type="ECO:0000256" key="2">
    <source>
        <dbReference type="ARBA" id="ARBA00009127"/>
    </source>
</evidence>
<dbReference type="Proteomes" id="UP000322000">
    <property type="component" value="Chromosome 25"/>
</dbReference>
<evidence type="ECO:0000313" key="7">
    <source>
        <dbReference type="RefSeq" id="XP_026743814.1"/>
    </source>
</evidence>
<keyword evidence="3" id="KW-0964">Secreted</keyword>
<dbReference type="InParanoid" id="A0A7E5WTB0"/>
<keyword evidence="6" id="KW-1185">Reference proteome</keyword>
<dbReference type="RefSeq" id="XP_026743814.1">
    <property type="nucleotide sequence ID" value="XM_026888013.1"/>
</dbReference>
<evidence type="ECO:0000313" key="6">
    <source>
        <dbReference type="Proteomes" id="UP000322000"/>
    </source>
</evidence>
<dbReference type="GO" id="GO:0005576">
    <property type="term" value="C:extracellular region"/>
    <property type="evidence" value="ECO:0007669"/>
    <property type="project" value="UniProtKB-SubCell"/>
</dbReference>
<evidence type="ECO:0000256" key="3">
    <source>
        <dbReference type="ARBA" id="ARBA00022525"/>
    </source>
</evidence>
<dbReference type="InterPro" id="IPR011042">
    <property type="entry name" value="6-blade_b-propeller_TolB-like"/>
</dbReference>
<dbReference type="PANTHER" id="PTHR10009:SF11">
    <property type="entry name" value="RH54244P"/>
    <property type="match status" value="1"/>
</dbReference>
<dbReference type="GeneID" id="113505358"/>
<dbReference type="Pfam" id="PF03022">
    <property type="entry name" value="MRJP"/>
    <property type="match status" value="1"/>
</dbReference>
<name>A0A7E5WTB0_TRINI</name>
<dbReference type="PRINTS" id="PR01366">
    <property type="entry name" value="ROYALJELLY"/>
</dbReference>
<keyword evidence="4 5" id="KW-0732">Signal</keyword>
<comment type="similarity">
    <text evidence="2">Belongs to the major royal jelly protein family.</text>
</comment>
<dbReference type="InterPro" id="IPR017996">
    <property type="entry name" value="MRJP/yellow-related"/>
</dbReference>
<evidence type="ECO:0000256" key="5">
    <source>
        <dbReference type="SAM" id="SignalP"/>
    </source>
</evidence>
<dbReference type="KEGG" id="tnl:113505358"/>
<feature type="chain" id="PRO_5028879898" evidence="5">
    <location>
        <begin position="19"/>
        <end position="440"/>
    </location>
</feature>
<comment type="subcellular location">
    <subcellularLocation>
        <location evidence="1">Secreted</location>
    </subcellularLocation>
</comment>
<dbReference type="PANTHER" id="PTHR10009">
    <property type="entry name" value="PROTEIN YELLOW-RELATED"/>
    <property type="match status" value="1"/>
</dbReference>
<feature type="signal peptide" evidence="5">
    <location>
        <begin position="1"/>
        <end position="18"/>
    </location>
</feature>
<evidence type="ECO:0000256" key="4">
    <source>
        <dbReference type="ARBA" id="ARBA00022729"/>
    </source>
</evidence>
<sequence length="440" mass="49577">MNSIAKILFMCLFYQAAALIPPKFQWKTLDFAWPGSERQSAMSNGTYIAENNMPTGIARWKDKLFITIPRWKKGIPSSLNFVYLNDSQNAPLHPYPNWEEGCLTSNGAAASNRTVVSTFRVHVDRCNRLWVVDNGVTEMSKDVRQITQPSILVFDLKTDALLKKYVFKDDVLRDSSVLTSIAVEIVGKECAKGNAFAYITDMGSNAILVYSMKDDDAWRVENHYFHFDPHAGVYKVGGIDFYWSDGVSSGTLSQPKKDGYCDLYLHPTSSTKQFRMSTKLLRDKDAPKEDIFNGVEIIGDRGPKSQATACDIDPATNVLFYTQVCKNGLGCWNIDKQFNEENTPLILSDCTLMEFPNDVKADREGNLWILSDRQSRFLYEAMDFDQVNFRVLTSPTSTLIQGTACEKKSIFSRLSGSVGKELKSILIRAIKGKILPLVYQ</sequence>
<gene>
    <name evidence="7" type="primary">LOC113505358</name>
</gene>
<protein>
    <submittedName>
        <fullName evidence="7">L-dopachrome tautomerase yellow-f-like isoform X1</fullName>
    </submittedName>
</protein>
<dbReference type="SUPFAM" id="SSF63825">
    <property type="entry name" value="YWTD domain"/>
    <property type="match status" value="1"/>
</dbReference>
<reference evidence="7" key="1">
    <citation type="submission" date="2025-08" db="UniProtKB">
        <authorList>
            <consortium name="RefSeq"/>
        </authorList>
    </citation>
    <scope>IDENTIFICATION</scope>
</reference>
<dbReference type="Gene3D" id="2.120.10.30">
    <property type="entry name" value="TolB, C-terminal domain"/>
    <property type="match status" value="1"/>
</dbReference>
<proteinExistence type="inferred from homology"/>
<accession>A0A7E5WTB0</accession>